<dbReference type="Gene3D" id="2.60.40.1120">
    <property type="entry name" value="Carboxypeptidase-like, regulatory domain"/>
    <property type="match status" value="1"/>
</dbReference>
<dbReference type="NCBIfam" id="TIGR04056">
    <property type="entry name" value="OMP_RagA_SusC"/>
    <property type="match status" value="1"/>
</dbReference>
<dbReference type="SUPFAM" id="SSF56935">
    <property type="entry name" value="Porins"/>
    <property type="match status" value="1"/>
</dbReference>
<evidence type="ECO:0000256" key="4">
    <source>
        <dbReference type="ARBA" id="ARBA00022692"/>
    </source>
</evidence>
<accession>A0A1M5EVK0</accession>
<dbReference type="InterPro" id="IPR008969">
    <property type="entry name" value="CarboxyPept-like_regulatory"/>
</dbReference>
<dbReference type="GO" id="GO:0009279">
    <property type="term" value="C:cell outer membrane"/>
    <property type="evidence" value="ECO:0007669"/>
    <property type="project" value="UniProtKB-SubCell"/>
</dbReference>
<dbReference type="RefSeq" id="WP_073045140.1">
    <property type="nucleotide sequence ID" value="NZ_FQUO01000012.1"/>
</dbReference>
<feature type="domain" description="TonB-dependent receptor-like beta-barrel" evidence="11">
    <location>
        <begin position="425"/>
        <end position="915"/>
    </location>
</feature>
<feature type="domain" description="TonB-dependent receptor plug" evidence="12">
    <location>
        <begin position="114"/>
        <end position="231"/>
    </location>
</feature>
<sequence length="1048" mass="113486">MRKLLLLLGVMLLSLQLLFAQNRTLSGTVTDDRGNPLPNVSVQVKGSSTGTVTGNDGTFSLSVPSNARTLVFSSVGQASQEQAIGNNSSFRVSLQSADRSLDEVVVVGYGTQRRREVTGSVARINGAAIKDVPVQSFDQALSGRAAGVSVTIPNGVLNNPPVIRVRGVNSISLSSFPLVVVDGVPVFSGQAGGTASNNVLGDINPADIESMEVLKDAAATAIYGSRAAAGVLLITTKKGRQGRARVNYDTWVGWTKAYNLIDMLNGQEYTDIKNEGLTNLGTPPVPAPDLPARGFFTSTDASGRVISTNWYDEVYRTGFSQNHSLTVSGGNEKTTYFFSGAFTDQEGMLKKNDFQRVSTRFNVDHKVNNWFNVGGSINYTNSDNRAPNTGSLPGQAFGIAGLGRLPIVLAPNVAPRNADGSYNINTVTNTIGQGNNRTALSFYNPAYILNENKFSSENDRVLANVFGSVKILNGLTFRTVYGIDNLSVVNKEYQAALHGDGVQFGGLVQNSQQTYRRWNWQNLLQFDRTLGSNHTVGVLLGNEQQSTFQEGWGASRRQQADPFYDEYQGGWNQIVPAGNFLGENYLVSFFGRVNYDYKKKYLLSINGRRDGYSAFAPGKKYGNFYGGSVGWLISDENFFQGIKGTVNNLKLRASYGLVGNNQGLGDFAYISAYNSGLYGEAATLFFNQAGNSNLTWETSKKLDVGFEAGFLNNRLNLDVTYFNNDIDNLILDDPQAPSRGIPGSVIANNVGRMVNKGLELTLNASIIRNRDFTWNSSFNITTLDNEVKALAAGNSDIFIATSGLERPSIIRVGESIGSFYAVRTNGVNPANGQRIFVYRDGRQVQYNHAAPAASRWTFLDGTVAPRGADQASDGVVIGPALPKWTGGFDNSFKYKGFDLNVLVFFSGGNYVYNGTKAGIRDQRNWNSSKEVLNRWTRAGQVTNIPRVVFGDNVSNGSAIIIQENVEKGDFAKIRNIALGYTLPQSLSSRLGLSSVRFYAAAQNAFTFTNYTGFDPEVSANGNANGGPSVDRNSVPQARTINVGLNVGF</sequence>
<feature type="chain" id="PRO_5012183469" evidence="10">
    <location>
        <begin position="20"/>
        <end position="1048"/>
    </location>
</feature>
<dbReference type="Pfam" id="PF00593">
    <property type="entry name" value="TonB_dep_Rec_b-barrel"/>
    <property type="match status" value="1"/>
</dbReference>
<dbReference type="STRING" id="1302690.BUE76_04930"/>
<dbReference type="Pfam" id="PF13715">
    <property type="entry name" value="CarbopepD_reg_2"/>
    <property type="match status" value="1"/>
</dbReference>
<dbReference type="InterPro" id="IPR037066">
    <property type="entry name" value="Plug_dom_sf"/>
</dbReference>
<evidence type="ECO:0000256" key="8">
    <source>
        <dbReference type="PROSITE-ProRule" id="PRU01360"/>
    </source>
</evidence>
<evidence type="ECO:0000256" key="3">
    <source>
        <dbReference type="ARBA" id="ARBA00022452"/>
    </source>
</evidence>
<gene>
    <name evidence="13" type="ORF">SAMN05444008_112209</name>
</gene>
<evidence type="ECO:0000259" key="12">
    <source>
        <dbReference type="Pfam" id="PF07715"/>
    </source>
</evidence>
<evidence type="ECO:0000256" key="6">
    <source>
        <dbReference type="ARBA" id="ARBA00023136"/>
    </source>
</evidence>
<keyword evidence="3 8" id="KW-1134">Transmembrane beta strand</keyword>
<dbReference type="InterPro" id="IPR036942">
    <property type="entry name" value="Beta-barrel_TonB_sf"/>
</dbReference>
<dbReference type="InterPro" id="IPR039426">
    <property type="entry name" value="TonB-dep_rcpt-like"/>
</dbReference>
<dbReference type="Pfam" id="PF07715">
    <property type="entry name" value="Plug"/>
    <property type="match status" value="1"/>
</dbReference>
<dbReference type="Gene3D" id="2.40.170.20">
    <property type="entry name" value="TonB-dependent receptor, beta-barrel domain"/>
    <property type="match status" value="1"/>
</dbReference>
<evidence type="ECO:0000313" key="13">
    <source>
        <dbReference type="EMBL" id="SHF83186.1"/>
    </source>
</evidence>
<evidence type="ECO:0000256" key="1">
    <source>
        <dbReference type="ARBA" id="ARBA00004571"/>
    </source>
</evidence>
<protein>
    <submittedName>
        <fullName evidence="13">TonB-linked outer membrane protein, SusC/RagA family</fullName>
    </submittedName>
</protein>
<keyword evidence="2 8" id="KW-0813">Transport</keyword>
<evidence type="ECO:0000256" key="7">
    <source>
        <dbReference type="ARBA" id="ARBA00023237"/>
    </source>
</evidence>
<evidence type="ECO:0000259" key="11">
    <source>
        <dbReference type="Pfam" id="PF00593"/>
    </source>
</evidence>
<organism evidence="13 14">
    <name type="scientific">Cnuella takakiae</name>
    <dbReference type="NCBI Taxonomy" id="1302690"/>
    <lineage>
        <taxon>Bacteria</taxon>
        <taxon>Pseudomonadati</taxon>
        <taxon>Bacteroidota</taxon>
        <taxon>Chitinophagia</taxon>
        <taxon>Chitinophagales</taxon>
        <taxon>Chitinophagaceae</taxon>
        <taxon>Cnuella</taxon>
    </lineage>
</organism>
<dbReference type="EMBL" id="FQUO01000012">
    <property type="protein sequence ID" value="SHF83186.1"/>
    <property type="molecule type" value="Genomic_DNA"/>
</dbReference>
<evidence type="ECO:0000256" key="2">
    <source>
        <dbReference type="ARBA" id="ARBA00022448"/>
    </source>
</evidence>
<comment type="subcellular location">
    <subcellularLocation>
        <location evidence="1 8">Cell outer membrane</location>
        <topology evidence="1 8">Multi-pass membrane protein</topology>
    </subcellularLocation>
</comment>
<evidence type="ECO:0000256" key="5">
    <source>
        <dbReference type="ARBA" id="ARBA00023077"/>
    </source>
</evidence>
<dbReference type="InterPro" id="IPR000531">
    <property type="entry name" value="Beta-barrel_TonB"/>
</dbReference>
<dbReference type="OrthoDB" id="9768177at2"/>
<dbReference type="AlphaFoldDB" id="A0A1M5EVK0"/>
<dbReference type="InterPro" id="IPR012910">
    <property type="entry name" value="Plug_dom"/>
</dbReference>
<keyword evidence="4 8" id="KW-0812">Transmembrane</keyword>
<dbReference type="InterPro" id="IPR023996">
    <property type="entry name" value="TonB-dep_OMP_SusC/RagA"/>
</dbReference>
<keyword evidence="14" id="KW-1185">Reference proteome</keyword>
<dbReference type="PROSITE" id="PS52016">
    <property type="entry name" value="TONB_DEPENDENT_REC_3"/>
    <property type="match status" value="1"/>
</dbReference>
<dbReference type="NCBIfam" id="TIGR04057">
    <property type="entry name" value="SusC_RagA_signa"/>
    <property type="match status" value="1"/>
</dbReference>
<dbReference type="SUPFAM" id="SSF49464">
    <property type="entry name" value="Carboxypeptidase regulatory domain-like"/>
    <property type="match status" value="1"/>
</dbReference>
<keyword evidence="10" id="KW-0732">Signal</keyword>
<keyword evidence="5 9" id="KW-0798">TonB box</keyword>
<reference evidence="13 14" key="1">
    <citation type="submission" date="2016-11" db="EMBL/GenBank/DDBJ databases">
        <authorList>
            <person name="Jaros S."/>
            <person name="Januszkiewicz K."/>
            <person name="Wedrychowicz H."/>
        </authorList>
    </citation>
    <scope>NUCLEOTIDE SEQUENCE [LARGE SCALE GENOMIC DNA]</scope>
    <source>
        <strain evidence="13 14">DSM 26897</strain>
    </source>
</reference>
<comment type="similarity">
    <text evidence="8 9">Belongs to the TonB-dependent receptor family.</text>
</comment>
<name>A0A1M5EVK0_9BACT</name>
<proteinExistence type="inferred from homology"/>
<evidence type="ECO:0000313" key="14">
    <source>
        <dbReference type="Proteomes" id="UP000184368"/>
    </source>
</evidence>
<keyword evidence="7 8" id="KW-0998">Cell outer membrane</keyword>
<keyword evidence="6 8" id="KW-0472">Membrane</keyword>
<dbReference type="Proteomes" id="UP000184368">
    <property type="component" value="Unassembled WGS sequence"/>
</dbReference>
<dbReference type="Gene3D" id="2.170.130.10">
    <property type="entry name" value="TonB-dependent receptor, plug domain"/>
    <property type="match status" value="1"/>
</dbReference>
<evidence type="ECO:0000256" key="10">
    <source>
        <dbReference type="SAM" id="SignalP"/>
    </source>
</evidence>
<evidence type="ECO:0000256" key="9">
    <source>
        <dbReference type="RuleBase" id="RU003357"/>
    </source>
</evidence>
<dbReference type="InterPro" id="IPR023997">
    <property type="entry name" value="TonB-dep_OMP_SusC/RagA_CS"/>
</dbReference>
<feature type="signal peptide" evidence="10">
    <location>
        <begin position="1"/>
        <end position="19"/>
    </location>
</feature>